<dbReference type="SUPFAM" id="SSF47413">
    <property type="entry name" value="lambda repressor-like DNA-binding domains"/>
    <property type="match status" value="1"/>
</dbReference>
<dbReference type="GO" id="GO:0003700">
    <property type="term" value="F:DNA-binding transcription factor activity"/>
    <property type="evidence" value="ECO:0007669"/>
    <property type="project" value="TreeGrafter"/>
</dbReference>
<evidence type="ECO:0000256" key="1">
    <source>
        <dbReference type="ARBA" id="ARBA00023125"/>
    </source>
</evidence>
<keyword evidence="1" id="KW-0238">DNA-binding</keyword>
<dbReference type="InterPro" id="IPR010982">
    <property type="entry name" value="Lambda_DNA-bd_dom_sf"/>
</dbReference>
<dbReference type="PANTHER" id="PTHR46797:SF2">
    <property type="entry name" value="TRANSCRIPTIONAL REGULATOR"/>
    <property type="match status" value="1"/>
</dbReference>
<evidence type="ECO:0000313" key="3">
    <source>
        <dbReference type="EMBL" id="AWN48317.1"/>
    </source>
</evidence>
<dbReference type="EMBL" id="CP029553">
    <property type="protein sequence ID" value="AWN48317.1"/>
    <property type="molecule type" value="Genomic_DNA"/>
</dbReference>
<dbReference type="SMART" id="SM00530">
    <property type="entry name" value="HTH_XRE"/>
    <property type="match status" value="1"/>
</dbReference>
<dbReference type="InterPro" id="IPR014710">
    <property type="entry name" value="RmlC-like_jellyroll"/>
</dbReference>
<feature type="domain" description="HTH cro/C1-type" evidence="2">
    <location>
        <begin position="39"/>
        <end position="93"/>
    </location>
</feature>
<dbReference type="GO" id="GO:0005829">
    <property type="term" value="C:cytosol"/>
    <property type="evidence" value="ECO:0007669"/>
    <property type="project" value="TreeGrafter"/>
</dbReference>
<proteinExistence type="predicted"/>
<sequence length="214" mass="22434">MKQAADGPRNGQEAADPATRLATGLAADFAADLAVGQRLRGLRRERGLSLKAVAGSTGLSIGYLSQVERGLSSPSLRVLTRVADLLGVGLGALFGDVEGSPADGIVTRADARAALTLWRAGITKQLLTQGDGTLSLFLMQLAPLAGTGDQPLIHDGEEAGLVMEGALVLTVEGSTAELGRGDSFRFASRRPHRYRNPSTDRPAVVLWVNAVPRR</sequence>
<dbReference type="InterPro" id="IPR013096">
    <property type="entry name" value="Cupin_2"/>
</dbReference>
<dbReference type="Pfam" id="PF07883">
    <property type="entry name" value="Cupin_2"/>
    <property type="match status" value="1"/>
</dbReference>
<dbReference type="RefSeq" id="WP_109960607.1">
    <property type="nucleotide sequence ID" value="NZ_CP029553.1"/>
</dbReference>
<dbReference type="PANTHER" id="PTHR46797">
    <property type="entry name" value="HTH-TYPE TRANSCRIPTIONAL REGULATOR"/>
    <property type="match status" value="1"/>
</dbReference>
<protein>
    <submittedName>
        <fullName evidence="3">Transcriptional regulator</fullName>
    </submittedName>
</protein>
<evidence type="ECO:0000259" key="2">
    <source>
        <dbReference type="PROSITE" id="PS50943"/>
    </source>
</evidence>
<dbReference type="InterPro" id="IPR011051">
    <property type="entry name" value="RmlC_Cupin_sf"/>
</dbReference>
<name>A0A2U8WQB0_9HYPH</name>
<gene>
    <name evidence="3" type="ORF">DK419_19815</name>
</gene>
<dbReference type="Gene3D" id="2.60.120.10">
    <property type="entry name" value="Jelly Rolls"/>
    <property type="match status" value="1"/>
</dbReference>
<dbReference type="InterPro" id="IPR001387">
    <property type="entry name" value="Cro/C1-type_HTH"/>
</dbReference>
<keyword evidence="4" id="KW-1185">Reference proteome</keyword>
<organism evidence="3 4">
    <name type="scientific">Methylobacterium terrae</name>
    <dbReference type="NCBI Taxonomy" id="2202827"/>
    <lineage>
        <taxon>Bacteria</taxon>
        <taxon>Pseudomonadati</taxon>
        <taxon>Pseudomonadota</taxon>
        <taxon>Alphaproteobacteria</taxon>
        <taxon>Hyphomicrobiales</taxon>
        <taxon>Methylobacteriaceae</taxon>
        <taxon>Methylobacterium</taxon>
    </lineage>
</organism>
<dbReference type="OrthoDB" id="9814751at2"/>
<accession>A0A2U8WQB0</accession>
<dbReference type="PROSITE" id="PS50943">
    <property type="entry name" value="HTH_CROC1"/>
    <property type="match status" value="1"/>
</dbReference>
<dbReference type="KEGG" id="mtea:DK419_19815"/>
<evidence type="ECO:0000313" key="4">
    <source>
        <dbReference type="Proteomes" id="UP000245444"/>
    </source>
</evidence>
<dbReference type="Proteomes" id="UP000245444">
    <property type="component" value="Chromosome"/>
</dbReference>
<dbReference type="CDD" id="cd02209">
    <property type="entry name" value="cupin_XRE_C"/>
    <property type="match status" value="1"/>
</dbReference>
<dbReference type="CDD" id="cd00093">
    <property type="entry name" value="HTH_XRE"/>
    <property type="match status" value="1"/>
</dbReference>
<dbReference type="Gene3D" id="1.10.260.40">
    <property type="entry name" value="lambda repressor-like DNA-binding domains"/>
    <property type="match status" value="1"/>
</dbReference>
<dbReference type="InterPro" id="IPR050807">
    <property type="entry name" value="TransReg_Diox_bact_type"/>
</dbReference>
<dbReference type="GO" id="GO:0003677">
    <property type="term" value="F:DNA binding"/>
    <property type="evidence" value="ECO:0007669"/>
    <property type="project" value="UniProtKB-KW"/>
</dbReference>
<dbReference type="SUPFAM" id="SSF51182">
    <property type="entry name" value="RmlC-like cupins"/>
    <property type="match status" value="1"/>
</dbReference>
<dbReference type="AlphaFoldDB" id="A0A2U8WQB0"/>
<reference evidence="3 4" key="1">
    <citation type="submission" date="2018-05" db="EMBL/GenBank/DDBJ databases">
        <title>Complete Genome Sequence of Methylobacterium sp. 17Sr1-28.</title>
        <authorList>
            <person name="Srinivasan S."/>
        </authorList>
    </citation>
    <scope>NUCLEOTIDE SEQUENCE [LARGE SCALE GENOMIC DNA]</scope>
    <source>
        <strain evidence="3 4">17Sr1-28</strain>
    </source>
</reference>
<dbReference type="Pfam" id="PF13560">
    <property type="entry name" value="HTH_31"/>
    <property type="match status" value="1"/>
</dbReference>